<reference evidence="1 2" key="1">
    <citation type="submission" date="2016-11" db="EMBL/GenBank/DDBJ databases">
        <authorList>
            <person name="Jaros S."/>
            <person name="Januszkiewicz K."/>
            <person name="Wedrychowicz H."/>
        </authorList>
    </citation>
    <scope>NUCLEOTIDE SEQUENCE [LARGE SCALE GENOMIC DNA]</scope>
    <source>
        <strain evidence="1 2">LMG 26898</strain>
    </source>
</reference>
<dbReference type="EMBL" id="FRDA01000019">
    <property type="protein sequence ID" value="SHN26363.1"/>
    <property type="molecule type" value="Genomic_DNA"/>
</dbReference>
<name>A0A1M7Q736_9PSED</name>
<protein>
    <submittedName>
        <fullName evidence="1">Cellulose biosynthesis protein BcsR</fullName>
    </submittedName>
</protein>
<dbReference type="RefSeq" id="WP_084537172.1">
    <property type="nucleotide sequence ID" value="NZ_FRDA01000019.1"/>
</dbReference>
<dbReference type="Proteomes" id="UP000183983">
    <property type="component" value="Unassembled WGS sequence"/>
</dbReference>
<proteinExistence type="predicted"/>
<dbReference type="Pfam" id="PF10945">
    <property type="entry name" value="CBP_BcsR"/>
    <property type="match status" value="1"/>
</dbReference>
<dbReference type="STRING" id="1190415.SAMN05216593_11936"/>
<evidence type="ECO:0000313" key="2">
    <source>
        <dbReference type="Proteomes" id="UP000183983"/>
    </source>
</evidence>
<sequence length="87" mass="9743">MVALPAKIQMNDQRISLSKQADDIARLKIELNLPDLDYVDISAQMEISHALKRWPFLKEFGFAAEPVDAQSLPVTEGVRQGSFRTAT</sequence>
<evidence type="ECO:0000313" key="1">
    <source>
        <dbReference type="EMBL" id="SHN26363.1"/>
    </source>
</evidence>
<accession>A0A1M7Q736</accession>
<gene>
    <name evidence="1" type="ORF">SAMN05216593_11936</name>
</gene>
<dbReference type="AlphaFoldDB" id="A0A1M7Q736"/>
<dbReference type="NCBIfam" id="NF040717">
    <property type="entry name" value="BcsR_only"/>
    <property type="match status" value="1"/>
</dbReference>
<organism evidence="1 2">
    <name type="scientific">Pseudomonas asturiensis</name>
    <dbReference type="NCBI Taxonomy" id="1190415"/>
    <lineage>
        <taxon>Bacteria</taxon>
        <taxon>Pseudomonadati</taxon>
        <taxon>Pseudomonadota</taxon>
        <taxon>Gammaproteobacteria</taxon>
        <taxon>Pseudomonadales</taxon>
        <taxon>Pseudomonadaceae</taxon>
        <taxon>Pseudomonas</taxon>
    </lineage>
</organism>
<dbReference type="InterPro" id="IPR024487">
    <property type="entry name" value="CBP_BcsR"/>
</dbReference>